<dbReference type="Gene3D" id="2.70.170.10">
    <property type="entry name" value="Neurotransmitter-gated ion-channel ligand-binding domain"/>
    <property type="match status" value="1"/>
</dbReference>
<dbReference type="AlphaFoldDB" id="A0A5F9DS24"/>
<reference evidence="2" key="2">
    <citation type="submission" date="2025-08" db="UniProtKB">
        <authorList>
            <consortium name="Ensembl"/>
        </authorList>
    </citation>
    <scope>IDENTIFICATION</scope>
    <source>
        <strain evidence="2">Thorbecke</strain>
    </source>
</reference>
<dbReference type="SUPFAM" id="SSF63712">
    <property type="entry name" value="Nicotinic receptor ligand binding domain-like"/>
    <property type="match status" value="1"/>
</dbReference>
<proteinExistence type="predicted"/>
<feature type="signal peptide" evidence="1">
    <location>
        <begin position="1"/>
        <end position="24"/>
    </location>
</feature>
<keyword evidence="3" id="KW-1185">Reference proteome</keyword>
<dbReference type="Proteomes" id="UP000001811">
    <property type="component" value="Chromosome 2"/>
</dbReference>
<evidence type="ECO:0000256" key="1">
    <source>
        <dbReference type="SAM" id="SignalP"/>
    </source>
</evidence>
<dbReference type="STRING" id="9986.ENSOCUP00000048354"/>
<reference evidence="2" key="3">
    <citation type="submission" date="2025-09" db="UniProtKB">
        <authorList>
            <consortium name="Ensembl"/>
        </authorList>
    </citation>
    <scope>IDENTIFICATION</scope>
    <source>
        <strain evidence="2">Thorbecke</strain>
    </source>
</reference>
<dbReference type="GeneTree" id="ENSGT00940000154245"/>
<organism evidence="2 3">
    <name type="scientific">Oryctolagus cuniculus</name>
    <name type="common">Rabbit</name>
    <dbReference type="NCBI Taxonomy" id="9986"/>
    <lineage>
        <taxon>Eukaryota</taxon>
        <taxon>Metazoa</taxon>
        <taxon>Chordata</taxon>
        <taxon>Craniata</taxon>
        <taxon>Vertebrata</taxon>
        <taxon>Euteleostomi</taxon>
        <taxon>Mammalia</taxon>
        <taxon>Eutheria</taxon>
        <taxon>Euarchontoglires</taxon>
        <taxon>Glires</taxon>
        <taxon>Lagomorpha</taxon>
        <taxon>Leporidae</taxon>
        <taxon>Oryctolagus</taxon>
    </lineage>
</organism>
<sequence length="182" mass="19415">MWTAQNRESLGLLSFPVMIAMVCCAHSANEPSNMSYVKETVDRLLKGYDIRLRPDFGGPPVDVGMRIDVASIDMVSEVNMVSGLPMGPAYADAKGTGARVLCVSLAVTSPLAPGVPLRARCPLGRARPAAPRSVFWTHTGYCGVPEETCSALFWEGRVTVAPTDRLGRSLSATFAGVPCVWG</sequence>
<protein>
    <recommendedName>
        <fullName evidence="4">Gamma-aminobutyric acid type A receptor beta1 subunit</fullName>
    </recommendedName>
</protein>
<reference evidence="2 3" key="1">
    <citation type="journal article" date="2011" name="Nature">
        <title>A high-resolution map of human evolutionary constraint using 29 mammals.</title>
        <authorList>
            <person name="Lindblad-Toh K."/>
            <person name="Garber M."/>
            <person name="Zuk O."/>
            <person name="Lin M.F."/>
            <person name="Parker B.J."/>
            <person name="Washietl S."/>
            <person name="Kheradpour P."/>
            <person name="Ernst J."/>
            <person name="Jordan G."/>
            <person name="Mauceli E."/>
            <person name="Ward L.D."/>
            <person name="Lowe C.B."/>
            <person name="Holloway A.K."/>
            <person name="Clamp M."/>
            <person name="Gnerre S."/>
            <person name="Alfoldi J."/>
            <person name="Beal K."/>
            <person name="Chang J."/>
            <person name="Clawson H."/>
            <person name="Cuff J."/>
            <person name="Di Palma F."/>
            <person name="Fitzgerald S."/>
            <person name="Flicek P."/>
            <person name="Guttman M."/>
            <person name="Hubisz M.J."/>
            <person name="Jaffe D.B."/>
            <person name="Jungreis I."/>
            <person name="Kent W.J."/>
            <person name="Kostka D."/>
            <person name="Lara M."/>
            <person name="Martins A.L."/>
            <person name="Massingham T."/>
            <person name="Moltke I."/>
            <person name="Raney B.J."/>
            <person name="Rasmussen M.D."/>
            <person name="Robinson J."/>
            <person name="Stark A."/>
            <person name="Vilella A.J."/>
            <person name="Wen J."/>
            <person name="Xie X."/>
            <person name="Zody M.C."/>
            <person name="Baldwin J."/>
            <person name="Bloom T."/>
            <person name="Chin C.W."/>
            <person name="Heiman D."/>
            <person name="Nicol R."/>
            <person name="Nusbaum C."/>
            <person name="Young S."/>
            <person name="Wilkinson J."/>
            <person name="Worley K.C."/>
            <person name="Kovar C.L."/>
            <person name="Muzny D.M."/>
            <person name="Gibbs R.A."/>
            <person name="Cree A."/>
            <person name="Dihn H.H."/>
            <person name="Fowler G."/>
            <person name="Jhangiani S."/>
            <person name="Joshi V."/>
            <person name="Lee S."/>
            <person name="Lewis L.R."/>
            <person name="Nazareth L.V."/>
            <person name="Okwuonu G."/>
            <person name="Santibanez J."/>
            <person name="Warren W.C."/>
            <person name="Mardis E.R."/>
            <person name="Weinstock G.M."/>
            <person name="Wilson R.K."/>
            <person name="Delehaunty K."/>
            <person name="Dooling D."/>
            <person name="Fronik C."/>
            <person name="Fulton L."/>
            <person name="Fulton B."/>
            <person name="Graves T."/>
            <person name="Minx P."/>
            <person name="Sodergren E."/>
            <person name="Birney E."/>
            <person name="Margulies E.H."/>
            <person name="Herrero J."/>
            <person name="Green E.D."/>
            <person name="Haussler D."/>
            <person name="Siepel A."/>
            <person name="Goldman N."/>
            <person name="Pollard K.S."/>
            <person name="Pedersen J.S."/>
            <person name="Lander E.S."/>
            <person name="Kellis M."/>
        </authorList>
    </citation>
    <scope>NUCLEOTIDE SEQUENCE [LARGE SCALE GENOMIC DNA]</scope>
    <source>
        <strain evidence="2 3">Thorbecke inbred</strain>
    </source>
</reference>
<dbReference type="InParanoid" id="A0A5F9DS24"/>
<evidence type="ECO:0008006" key="4">
    <source>
        <dbReference type="Google" id="ProtNLM"/>
    </source>
</evidence>
<dbReference type="Bgee" id="ENSOCUG00000031140">
    <property type="expression patterns" value="Expressed in frontal cortex and 4 other cell types or tissues"/>
</dbReference>
<dbReference type="InterPro" id="IPR036734">
    <property type="entry name" value="Neur_chan_lig-bd_sf"/>
</dbReference>
<dbReference type="GO" id="GO:0016020">
    <property type="term" value="C:membrane"/>
    <property type="evidence" value="ECO:0007669"/>
    <property type="project" value="InterPro"/>
</dbReference>
<dbReference type="Ensembl" id="ENSOCUT00000041964.1">
    <property type="protein sequence ID" value="ENSOCUP00000048354.1"/>
    <property type="gene ID" value="ENSOCUG00000031140.1"/>
</dbReference>
<dbReference type="EMBL" id="AAGW02010859">
    <property type="status" value="NOT_ANNOTATED_CDS"/>
    <property type="molecule type" value="Genomic_DNA"/>
</dbReference>
<dbReference type="GO" id="GO:0005230">
    <property type="term" value="F:extracellular ligand-gated monoatomic ion channel activity"/>
    <property type="evidence" value="ECO:0007669"/>
    <property type="project" value="InterPro"/>
</dbReference>
<evidence type="ECO:0000313" key="2">
    <source>
        <dbReference type="Ensembl" id="ENSOCUP00000048354.1"/>
    </source>
</evidence>
<evidence type="ECO:0000313" key="3">
    <source>
        <dbReference type="Proteomes" id="UP000001811"/>
    </source>
</evidence>
<name>A0A5F9DS24_RABIT</name>
<feature type="chain" id="PRO_5023811258" description="Gamma-aminobutyric acid type A receptor beta1 subunit" evidence="1">
    <location>
        <begin position="25"/>
        <end position="182"/>
    </location>
</feature>
<accession>A0A5F9DS24</accession>
<keyword evidence="1" id="KW-0732">Signal</keyword>